<keyword evidence="2" id="KW-1185">Reference proteome</keyword>
<gene>
    <name evidence="1" type="ORF">PACLA_8A062057</name>
</gene>
<comment type="caution">
    <text evidence="1">The sequence shown here is derived from an EMBL/GenBank/DDBJ whole genome shotgun (WGS) entry which is preliminary data.</text>
</comment>
<sequence>MIKASLAHDIGCPISKISQLALQADGRTLLSIVGETRLSLSRNGKTLTLEALVVEDLDVDILAGAPFMTCNAIAVRPAKHEIIIAGSDIVPYGSRNSSFKYHVVRYCHVLRTRPTNTTIWPGGFLEVDIPIDFPPDTQLAVEPRVESSSLSIN</sequence>
<dbReference type="AlphaFoldDB" id="A0A6S7HKI6"/>
<accession>A0A6S7HKI6</accession>
<evidence type="ECO:0000313" key="2">
    <source>
        <dbReference type="Proteomes" id="UP001152795"/>
    </source>
</evidence>
<organism evidence="1 2">
    <name type="scientific">Paramuricea clavata</name>
    <name type="common">Red gorgonian</name>
    <name type="synonym">Violescent sea-whip</name>
    <dbReference type="NCBI Taxonomy" id="317549"/>
    <lineage>
        <taxon>Eukaryota</taxon>
        <taxon>Metazoa</taxon>
        <taxon>Cnidaria</taxon>
        <taxon>Anthozoa</taxon>
        <taxon>Octocorallia</taxon>
        <taxon>Malacalcyonacea</taxon>
        <taxon>Plexauridae</taxon>
        <taxon>Paramuricea</taxon>
    </lineage>
</organism>
<name>A0A6S7HKI6_PARCT</name>
<dbReference type="EMBL" id="CACRXK020005311">
    <property type="protein sequence ID" value="CAB4005774.1"/>
    <property type="molecule type" value="Genomic_DNA"/>
</dbReference>
<reference evidence="1" key="1">
    <citation type="submission" date="2020-04" db="EMBL/GenBank/DDBJ databases">
        <authorList>
            <person name="Alioto T."/>
            <person name="Alioto T."/>
            <person name="Gomez Garrido J."/>
        </authorList>
    </citation>
    <scope>NUCLEOTIDE SEQUENCE</scope>
    <source>
        <strain evidence="1">A484AB</strain>
    </source>
</reference>
<proteinExistence type="predicted"/>
<evidence type="ECO:0000313" key="1">
    <source>
        <dbReference type="EMBL" id="CAB4005774.1"/>
    </source>
</evidence>
<dbReference type="Proteomes" id="UP001152795">
    <property type="component" value="Unassembled WGS sequence"/>
</dbReference>
<protein>
    <submittedName>
        <fullName evidence="1">Uncharacterized protein</fullName>
    </submittedName>
</protein>
<dbReference type="OrthoDB" id="10058380at2759"/>